<dbReference type="Pfam" id="PF00657">
    <property type="entry name" value="Lipase_GDSL"/>
    <property type="match status" value="1"/>
</dbReference>
<evidence type="ECO:0000256" key="2">
    <source>
        <dbReference type="SAM" id="SignalP"/>
    </source>
</evidence>
<feature type="compositionally biased region" description="Low complexity" evidence="1">
    <location>
        <begin position="70"/>
        <end position="81"/>
    </location>
</feature>
<proteinExistence type="predicted"/>
<reference evidence="3" key="1">
    <citation type="submission" date="2023-07" db="EMBL/GenBank/DDBJ databases">
        <title>Genomic Encyclopedia of Type Strains, Phase IV (KMG-IV): sequencing the most valuable type-strain genomes for metagenomic binning, comparative biology and taxonomic classification.</title>
        <authorList>
            <person name="Goeker M."/>
        </authorList>
    </citation>
    <scope>NUCLEOTIDE SEQUENCE [LARGE SCALE GENOMIC DNA]</scope>
    <source>
        <strain evidence="3">DSM 21204</strain>
    </source>
</reference>
<feature type="compositionally biased region" description="Polar residues" evidence="1">
    <location>
        <begin position="40"/>
        <end position="58"/>
    </location>
</feature>
<dbReference type="InterPro" id="IPR001087">
    <property type="entry name" value="GDSL"/>
</dbReference>
<feature type="signal peptide" evidence="2">
    <location>
        <begin position="1"/>
        <end position="23"/>
    </location>
</feature>
<gene>
    <name evidence="3" type="ORF">J2Z62_000479</name>
</gene>
<feature type="region of interest" description="Disordered" evidence="1">
    <location>
        <begin position="40"/>
        <end position="104"/>
    </location>
</feature>
<name>A0ABU0LZB3_9BACT</name>
<evidence type="ECO:0000313" key="3">
    <source>
        <dbReference type="EMBL" id="MDQ0514041.1"/>
    </source>
</evidence>
<dbReference type="InterPro" id="IPR036514">
    <property type="entry name" value="SGNH_hydro_sf"/>
</dbReference>
<keyword evidence="4" id="KW-1185">Reference proteome</keyword>
<feature type="compositionally biased region" description="Polar residues" evidence="1">
    <location>
        <begin position="82"/>
        <end position="94"/>
    </location>
</feature>
<feature type="compositionally biased region" description="Basic and acidic residues" evidence="1">
    <location>
        <begin position="95"/>
        <end position="104"/>
    </location>
</feature>
<dbReference type="Gene3D" id="3.40.50.1110">
    <property type="entry name" value="SGNH hydrolase"/>
    <property type="match status" value="1"/>
</dbReference>
<dbReference type="SUPFAM" id="SSF52266">
    <property type="entry name" value="SGNH hydrolase"/>
    <property type="match status" value="1"/>
</dbReference>
<sequence length="723" mass="81529">MIKKLKFKSKFLFSIFSISSISAFVLSACSDILSIPPRISNNHSEQEPSNTNSDTNASPRIFPNIDDNQSSVNSSRVIPSSTGSETSKPTNSAESKSKDSVDENDQHRIRYVALGDSITAGYNGDLAGIDTSGDFDTTARNITGWSYPSYFASYIEQTQPGLIGSYHNLGLSGSTIDDWLYLLGDTVSGYRPENRFNLFNSLKEENKKYENPYQNRFDTYFGQGVDAFKQKGFTESLKKIKAANLITIALSANDFFNKFNFANLFGKTNLTQLGQQINLVVEEIETNYIKLVNKLQSLNPQATIVLVNYPQPLLRLTHLINQELAKTFKNQGLKTNNYLEFFFDSINQIPRGVYTKLTNKNKVNFVSVFNPTFWKQHSKELTHNLFDIHPTKYGQKQIGLELFLKLSLDQTQIKSHDEENPTGELKKLNPFWAMDEQYLIQDLGTFRQFLKFDSEKNFSKLVSQYAGTLSDPLTLKDNLPNDTNLDLSKIGKKENWSSPLRFFLNNLANSNDNANLYNVLKSLLFPIATKTDKLDQFMTTVYAGKSNFVHMLNYLLEDGSFLSNTLNGLVKKLDSLENQNFDKAVLEQTLQTTFSAINPLNYLSIITKLLDLSTQDFIKNQLEKIQELIKPNGDLNTIVVNLVKQFLPKLATLDYWVKSLLGIGNKNLNGLVEKSNFEATTQKFAHELLTIFLAGSSKLSQITAKLASYIDELNSPSKSSPSN</sequence>
<dbReference type="EMBL" id="JAUSWO010000001">
    <property type="protein sequence ID" value="MDQ0514041.1"/>
    <property type="molecule type" value="Genomic_DNA"/>
</dbReference>
<dbReference type="PANTHER" id="PTHR30383">
    <property type="entry name" value="THIOESTERASE 1/PROTEASE 1/LYSOPHOSPHOLIPASE L1"/>
    <property type="match status" value="1"/>
</dbReference>
<organism evidence="3 4">
    <name type="scientific">Mycoplasmoides fastidiosum</name>
    <dbReference type="NCBI Taxonomy" id="92758"/>
    <lineage>
        <taxon>Bacteria</taxon>
        <taxon>Bacillati</taxon>
        <taxon>Mycoplasmatota</taxon>
        <taxon>Mycoplasmoidales</taxon>
        <taxon>Mycoplasmoidaceae</taxon>
        <taxon>Mycoplasmoides</taxon>
    </lineage>
</organism>
<dbReference type="PROSITE" id="PS51257">
    <property type="entry name" value="PROKAR_LIPOPROTEIN"/>
    <property type="match status" value="1"/>
</dbReference>
<dbReference type="Proteomes" id="UP001240643">
    <property type="component" value="Unassembled WGS sequence"/>
</dbReference>
<feature type="chain" id="PRO_5046077967" evidence="2">
    <location>
        <begin position="24"/>
        <end position="723"/>
    </location>
</feature>
<dbReference type="RefSeq" id="WP_307291798.1">
    <property type="nucleotide sequence ID" value="NZ_JAUSWO010000001.1"/>
</dbReference>
<comment type="caution">
    <text evidence="3">The sequence shown here is derived from an EMBL/GenBank/DDBJ whole genome shotgun (WGS) entry which is preliminary data.</text>
</comment>
<evidence type="ECO:0000256" key="1">
    <source>
        <dbReference type="SAM" id="MobiDB-lite"/>
    </source>
</evidence>
<keyword evidence="2" id="KW-0732">Signal</keyword>
<evidence type="ECO:0000313" key="4">
    <source>
        <dbReference type="Proteomes" id="UP001240643"/>
    </source>
</evidence>
<dbReference type="CDD" id="cd00229">
    <property type="entry name" value="SGNH_hydrolase"/>
    <property type="match status" value="1"/>
</dbReference>
<dbReference type="InterPro" id="IPR051532">
    <property type="entry name" value="Ester_Hydrolysis_Enzymes"/>
</dbReference>
<protein>
    <submittedName>
        <fullName evidence="3">Lysophospholipase L1-like esterase</fullName>
    </submittedName>
</protein>
<accession>A0ABU0LZB3</accession>